<dbReference type="EMBL" id="BLLK01000051">
    <property type="protein sequence ID" value="GFH55678.1"/>
    <property type="molecule type" value="Genomic_DNA"/>
</dbReference>
<feature type="region of interest" description="Disordered" evidence="1">
    <location>
        <begin position="251"/>
        <end position="276"/>
    </location>
</feature>
<feature type="compositionally biased region" description="Polar residues" evidence="1">
    <location>
        <begin position="251"/>
        <end position="264"/>
    </location>
</feature>
<sequence length="420" mass="47017">MHLVVPSFLFWLVKSIGLLYNVTYVQSLSSISIHSPSISNDDDTTTTNTLRRKQRWKSAVSTLENSIQERSRFDHRAKFARLIGIYVGDENTRTDSSRKNSIHVQEHEKKKDGTNILVAIQPDQGGRKLLFLDSENGRSLGYIELETQSAISQSKILEQQTQPDNKPNNTENDMMKTSALRGMLVANECRGKGYARLFLAIWLRLCVRGGVTPATTRINKPLLALTLVRLGFTPLRGHHLAQLSNINHLQGGIRTNENTNPSQNDGKRKRKKLKERQRPLVVEVSIGNEGKSVILYSPLSTERLRNGFSAQEIISQRLVVATEASTPRGRIVHLRVRYAPPRHMINHTATSSNDSAGSSLLDNTKSNDTYQSQSKKMIHLPLAECVRDCLRLTATQGPTTRGTPSTEEQAEAMHVLIGRI</sequence>
<organism evidence="2 3">
    <name type="scientific">Chaetoceros tenuissimus</name>
    <dbReference type="NCBI Taxonomy" id="426638"/>
    <lineage>
        <taxon>Eukaryota</taxon>
        <taxon>Sar</taxon>
        <taxon>Stramenopiles</taxon>
        <taxon>Ochrophyta</taxon>
        <taxon>Bacillariophyta</taxon>
        <taxon>Coscinodiscophyceae</taxon>
        <taxon>Chaetocerotophycidae</taxon>
        <taxon>Chaetocerotales</taxon>
        <taxon>Chaetocerotaceae</taxon>
        <taxon>Chaetoceros</taxon>
    </lineage>
</organism>
<keyword evidence="3" id="KW-1185">Reference proteome</keyword>
<comment type="caution">
    <text evidence="2">The sequence shown here is derived from an EMBL/GenBank/DDBJ whole genome shotgun (WGS) entry which is preliminary data.</text>
</comment>
<name>A0AAD3D0Y5_9STRA</name>
<feature type="region of interest" description="Disordered" evidence="1">
    <location>
        <begin position="347"/>
        <end position="368"/>
    </location>
</feature>
<proteinExistence type="predicted"/>
<dbReference type="Proteomes" id="UP001054902">
    <property type="component" value="Unassembled WGS sequence"/>
</dbReference>
<dbReference type="AlphaFoldDB" id="A0AAD3D0Y5"/>
<evidence type="ECO:0000313" key="3">
    <source>
        <dbReference type="Proteomes" id="UP001054902"/>
    </source>
</evidence>
<evidence type="ECO:0000256" key="1">
    <source>
        <dbReference type="SAM" id="MobiDB-lite"/>
    </source>
</evidence>
<reference evidence="2 3" key="1">
    <citation type="journal article" date="2021" name="Sci. Rep.">
        <title>The genome of the diatom Chaetoceros tenuissimus carries an ancient integrated fragment of an extant virus.</title>
        <authorList>
            <person name="Hongo Y."/>
            <person name="Kimura K."/>
            <person name="Takaki Y."/>
            <person name="Yoshida Y."/>
            <person name="Baba S."/>
            <person name="Kobayashi G."/>
            <person name="Nagasaki K."/>
            <person name="Hano T."/>
            <person name="Tomaru Y."/>
        </authorList>
    </citation>
    <scope>NUCLEOTIDE SEQUENCE [LARGE SCALE GENOMIC DNA]</scope>
    <source>
        <strain evidence="2 3">NIES-3715</strain>
    </source>
</reference>
<evidence type="ECO:0000313" key="2">
    <source>
        <dbReference type="EMBL" id="GFH55678.1"/>
    </source>
</evidence>
<gene>
    <name evidence="2" type="ORF">CTEN210_12154</name>
</gene>
<protein>
    <submittedName>
        <fullName evidence="2">Uncharacterized protein</fullName>
    </submittedName>
</protein>
<accession>A0AAD3D0Y5</accession>